<dbReference type="PRINTS" id="PR00320">
    <property type="entry name" value="GPROTEINBRPT"/>
</dbReference>
<evidence type="ECO:0000256" key="3">
    <source>
        <dbReference type="ARBA" id="ARBA00038415"/>
    </source>
</evidence>
<protein>
    <recommendedName>
        <fullName evidence="4">Mitochondrial division protein 1</fullName>
    </recommendedName>
</protein>
<dbReference type="InterPro" id="IPR055442">
    <property type="entry name" value="Beta-prop_EML-like_2nd"/>
</dbReference>
<evidence type="ECO:0000256" key="5">
    <source>
        <dbReference type="ARBA" id="ARBA00043913"/>
    </source>
</evidence>
<dbReference type="InterPro" id="IPR001680">
    <property type="entry name" value="WD40_rpt"/>
</dbReference>
<dbReference type="PANTHER" id="PTHR22847">
    <property type="entry name" value="WD40 REPEAT PROTEIN"/>
    <property type="match status" value="1"/>
</dbReference>
<keyword evidence="2" id="KW-0677">Repeat</keyword>
<dbReference type="Gene3D" id="2.130.10.10">
    <property type="entry name" value="YVTN repeat-like/Quinoprotein amine dehydrogenase"/>
    <property type="match status" value="2"/>
</dbReference>
<dbReference type="OrthoDB" id="538223at2759"/>
<dbReference type="Proteomes" id="UP000606974">
    <property type="component" value="Unassembled WGS sequence"/>
</dbReference>
<dbReference type="SUPFAM" id="SSF50978">
    <property type="entry name" value="WD40 repeat-like"/>
    <property type="match status" value="1"/>
</dbReference>
<evidence type="ECO:0000256" key="6">
    <source>
        <dbReference type="PROSITE-ProRule" id="PRU00221"/>
    </source>
</evidence>
<comment type="function">
    <text evidence="5">Involved in mitochondrial fission. Acts as an adapter protein required to form mitochondrial fission complexes. Formation of these complexes is required to promote constriction and fission of the mitochondrial compartment at a late step in mitochondrial division.</text>
</comment>
<keyword evidence="1 6" id="KW-0853">WD repeat</keyword>
<evidence type="ECO:0000259" key="7">
    <source>
        <dbReference type="Pfam" id="PF23414"/>
    </source>
</evidence>
<feature type="repeat" description="WD" evidence="6">
    <location>
        <begin position="285"/>
        <end position="326"/>
    </location>
</feature>
<keyword evidence="9" id="KW-1185">Reference proteome</keyword>
<evidence type="ECO:0000313" key="8">
    <source>
        <dbReference type="EMBL" id="KAF7514050.1"/>
    </source>
</evidence>
<dbReference type="PROSITE" id="PS50082">
    <property type="entry name" value="WD_REPEATS_2"/>
    <property type="match status" value="4"/>
</dbReference>
<dbReference type="SMART" id="SM00320">
    <property type="entry name" value="WD40"/>
    <property type="match status" value="4"/>
</dbReference>
<evidence type="ECO:0000256" key="4">
    <source>
        <dbReference type="ARBA" id="ARBA00039789"/>
    </source>
</evidence>
<dbReference type="PANTHER" id="PTHR22847:SF637">
    <property type="entry name" value="WD REPEAT DOMAIN 5B"/>
    <property type="match status" value="1"/>
</dbReference>
<evidence type="ECO:0000256" key="1">
    <source>
        <dbReference type="ARBA" id="ARBA00022574"/>
    </source>
</evidence>
<dbReference type="AlphaFoldDB" id="A0A8H7ARB4"/>
<comment type="similarity">
    <text evidence="3">Belongs to the WD repeat MDV1/CAF4 family.</text>
</comment>
<sequence length="546" mass="61083">MPVLERFANAATDPTDRDKICHDFRYIVGTIVCLGEPLSRTALAALLDMEDESVTLRLNNLPSVLHVPKVADKPVRPLHLSFGEFLTSETCKDEAFRVDVRGTHVMLWQRCLRLLSGTDGLREDICNLKHPGHLRREVSLNLVNQHLRPAVQYACRYWVYHFQSSVSALSDEDEVHKFLQHHFLHWLEALSLLDRLADAIKFINILQLQNTLDNSGHVTAFLEDARRFLLANRFVAELAPLQLYSSALAFAPQNSIVRRQCGPLAAWIQQHPITPLTWSLELQKLEGHTSWVKAVAFSPDGSLLVSASDDRTVRLWQVSTGQEVQKFEGDTYLVNAVAFSPDGSLLALALYDRTVRLWQVSTGQEVQKLKGHTSLINAVAFSPDGLLLASASYDETVRLWQVSIGQEVQKLEGHTSSVSAVAFSSDGSLLASASWDEIVRLWQVSTCQTAQILKATGVVRELAFSSDNTKLITDREHLYTSLPASTSSYSATDSGYFLRHDWVEYQGQKLLWLPQEYRTSTSAIYGNTIGIGQGNGHVSFLKLHHV</sequence>
<dbReference type="GO" id="GO:1990234">
    <property type="term" value="C:transferase complex"/>
    <property type="evidence" value="ECO:0007669"/>
    <property type="project" value="UniProtKB-ARBA"/>
</dbReference>
<feature type="repeat" description="WD" evidence="6">
    <location>
        <begin position="369"/>
        <end position="410"/>
    </location>
</feature>
<dbReference type="GO" id="GO:0005634">
    <property type="term" value="C:nucleus"/>
    <property type="evidence" value="ECO:0007669"/>
    <property type="project" value="TreeGrafter"/>
</dbReference>
<feature type="repeat" description="WD" evidence="6">
    <location>
        <begin position="327"/>
        <end position="368"/>
    </location>
</feature>
<dbReference type="InterPro" id="IPR015943">
    <property type="entry name" value="WD40/YVTN_repeat-like_dom_sf"/>
</dbReference>
<name>A0A8H7ARB4_9EURO</name>
<feature type="domain" description="EML-like second beta-propeller" evidence="7">
    <location>
        <begin position="293"/>
        <end position="452"/>
    </location>
</feature>
<dbReference type="InterPro" id="IPR036322">
    <property type="entry name" value="WD40_repeat_dom_sf"/>
</dbReference>
<dbReference type="Pfam" id="PF23414">
    <property type="entry name" value="Beta-prop_EML_2"/>
    <property type="match status" value="1"/>
</dbReference>
<dbReference type="CDD" id="cd00200">
    <property type="entry name" value="WD40"/>
    <property type="match status" value="1"/>
</dbReference>
<comment type="caution">
    <text evidence="8">The sequence shown here is derived from an EMBL/GenBank/DDBJ whole genome shotgun (WGS) entry which is preliminary data.</text>
</comment>
<feature type="repeat" description="WD" evidence="6">
    <location>
        <begin position="411"/>
        <end position="452"/>
    </location>
</feature>
<dbReference type="InterPro" id="IPR020472">
    <property type="entry name" value="WD40_PAC1"/>
</dbReference>
<reference evidence="8" key="1">
    <citation type="submission" date="2020-02" db="EMBL/GenBank/DDBJ databases">
        <authorList>
            <person name="Palmer J.M."/>
        </authorList>
    </citation>
    <scope>NUCLEOTIDE SEQUENCE</scope>
    <source>
        <strain evidence="8">EPUS1.4</strain>
        <tissue evidence="8">Thallus</tissue>
    </source>
</reference>
<gene>
    <name evidence="8" type="ORF">GJ744_004375</name>
</gene>
<proteinExistence type="inferred from homology"/>
<dbReference type="EMBL" id="JAACFV010000002">
    <property type="protein sequence ID" value="KAF7514050.1"/>
    <property type="molecule type" value="Genomic_DNA"/>
</dbReference>
<organism evidence="8 9">
    <name type="scientific">Endocarpon pusillum</name>
    <dbReference type="NCBI Taxonomy" id="364733"/>
    <lineage>
        <taxon>Eukaryota</taxon>
        <taxon>Fungi</taxon>
        <taxon>Dikarya</taxon>
        <taxon>Ascomycota</taxon>
        <taxon>Pezizomycotina</taxon>
        <taxon>Eurotiomycetes</taxon>
        <taxon>Chaetothyriomycetidae</taxon>
        <taxon>Verrucariales</taxon>
        <taxon>Verrucariaceae</taxon>
        <taxon>Endocarpon</taxon>
    </lineage>
</organism>
<dbReference type="PROSITE" id="PS50294">
    <property type="entry name" value="WD_REPEATS_REGION"/>
    <property type="match status" value="4"/>
</dbReference>
<accession>A0A8H7ARB4</accession>
<evidence type="ECO:0000256" key="2">
    <source>
        <dbReference type="ARBA" id="ARBA00022737"/>
    </source>
</evidence>
<evidence type="ECO:0000313" key="9">
    <source>
        <dbReference type="Proteomes" id="UP000606974"/>
    </source>
</evidence>